<evidence type="ECO:0000313" key="2">
    <source>
        <dbReference type="Proteomes" id="UP000018348"/>
    </source>
</evidence>
<protein>
    <submittedName>
        <fullName evidence="1">Phage-related protein</fullName>
    </submittedName>
</protein>
<dbReference type="PIRSF" id="PIRSF028744">
    <property type="entry name" value="Addict_mod_HI1419"/>
    <property type="match status" value="1"/>
</dbReference>
<gene>
    <name evidence="1" type="ORF">CWATWH8502_3196</name>
</gene>
<reference evidence="1 2" key="1">
    <citation type="submission" date="2013-01" db="EMBL/GenBank/DDBJ databases">
        <authorList>
            <person name="Bench S."/>
        </authorList>
    </citation>
    <scope>NUCLEOTIDE SEQUENCE [LARGE SCALE GENOMIC DNA]</scope>
    <source>
        <strain evidence="1 2">WH 8502</strain>
    </source>
</reference>
<dbReference type="PANTHER" id="PTHR41791:SF1">
    <property type="entry name" value="SSL7039 PROTEIN"/>
    <property type="match status" value="1"/>
</dbReference>
<name>T2I8P7_CROWT</name>
<proteinExistence type="predicted"/>
<dbReference type="NCBIfam" id="TIGR02683">
    <property type="entry name" value="upstrm_HI1419"/>
    <property type="match status" value="1"/>
</dbReference>
<sequence>MKSTIEIKLLETDEGKVPFEEWYDSLRDKITKVRVRRRLDCIELGNFGDTSSVGEGIFELRLHFGSGYRVYFARVGNTIIVLVRGGDKSSQKKDIAQAKALWRQYKDEAQKYARKLGS</sequence>
<organism evidence="1 2">
    <name type="scientific">Crocosphaera watsonii WH 8502</name>
    <dbReference type="NCBI Taxonomy" id="423474"/>
    <lineage>
        <taxon>Bacteria</taxon>
        <taxon>Bacillati</taxon>
        <taxon>Cyanobacteriota</taxon>
        <taxon>Cyanophyceae</taxon>
        <taxon>Oscillatoriophycideae</taxon>
        <taxon>Chroococcales</taxon>
        <taxon>Aphanothecaceae</taxon>
        <taxon>Crocosphaera</taxon>
    </lineage>
</organism>
<reference evidence="1 2" key="2">
    <citation type="submission" date="2013-09" db="EMBL/GenBank/DDBJ databases">
        <title>Whole genome comparison of six Crocosphaera watsonii strains with differing phenotypes.</title>
        <authorList>
            <person name="Bench S.R."/>
            <person name="Heller P."/>
            <person name="Frank I."/>
            <person name="Arciniega M."/>
            <person name="Shilova I.N."/>
            <person name="Zehr J.P."/>
        </authorList>
    </citation>
    <scope>NUCLEOTIDE SEQUENCE [LARGE SCALE GENOMIC DNA]</scope>
    <source>
        <strain evidence="1 2">WH 8502</strain>
    </source>
</reference>
<dbReference type="EMBL" id="CAQK01000093">
    <property type="protein sequence ID" value="CCQ49214.1"/>
    <property type="molecule type" value="Genomic_DNA"/>
</dbReference>
<dbReference type="Pfam" id="PF05973">
    <property type="entry name" value="Gp49"/>
    <property type="match status" value="1"/>
</dbReference>
<comment type="caution">
    <text evidence="1">The sequence shown here is derived from an EMBL/GenBank/DDBJ whole genome shotgun (WGS) entry which is preliminary data.</text>
</comment>
<dbReference type="RefSeq" id="WP_021829301.1">
    <property type="nucleotide sequence ID" value="NZ_CAQK01000093.1"/>
</dbReference>
<accession>T2I8P7</accession>
<dbReference type="InterPro" id="IPR009241">
    <property type="entry name" value="HigB-like"/>
</dbReference>
<dbReference type="InterPro" id="IPR014056">
    <property type="entry name" value="TypeIITA-like_toxin_pred"/>
</dbReference>
<dbReference type="AlphaFoldDB" id="T2I8P7"/>
<evidence type="ECO:0000313" key="1">
    <source>
        <dbReference type="EMBL" id="CCQ49214.1"/>
    </source>
</evidence>
<dbReference type="PANTHER" id="PTHR41791">
    <property type="entry name" value="SSL7039 PROTEIN"/>
    <property type="match status" value="1"/>
</dbReference>
<dbReference type="Proteomes" id="UP000018348">
    <property type="component" value="Unassembled WGS sequence"/>
</dbReference>